<dbReference type="RefSeq" id="XP_038741000.1">
    <property type="nucleotide sequence ID" value="XM_038893664.1"/>
</dbReference>
<dbReference type="InterPro" id="IPR010730">
    <property type="entry name" value="HET"/>
</dbReference>
<dbReference type="InterPro" id="IPR052895">
    <property type="entry name" value="HetReg/Transcr_Mod"/>
</dbReference>
<reference evidence="2" key="1">
    <citation type="submission" date="2020-03" db="EMBL/GenBank/DDBJ databases">
        <authorList>
            <person name="He L."/>
        </authorList>
    </citation>
    <scope>NUCLEOTIDE SEQUENCE</scope>
    <source>
        <strain evidence="2">CkLH20</strain>
    </source>
</reference>
<dbReference type="OrthoDB" id="4850726at2759"/>
<protein>
    <recommendedName>
        <fullName evidence="1">Heterokaryon incompatibility domain-containing protein</fullName>
    </recommendedName>
</protein>
<proteinExistence type="predicted"/>
<sequence>MLTSRQSLVNIVSQFPNLSLTYALLTVGTQYWTSNLLVSCAQRSHNIHSSSIYNSDLSLRRQASPSPQMQVYQYSPLASGDIRRFILFPGGFDDPLQGQIVHDKVTFEDEYEAYEALSYVWGDQDDPETLTVLAHTIWGLLDDEELYEIGSLRIGQNLASALRHLRHKTDFRALWCDAVCINQNDLDERATQVLRMGYIYQYAARVVVWLGPGDEDTSGAIQTLSTMGSPWRWTEEDGLMLKDGRDEDYYWHEAEDGALTFSPIYCETVLKADWQPLLHLLRLPWFSRLWVRQEIGLANESAIFVLGYQEIRWSILGDALLFILMFIIERQPPLDQFAKHQIQKYIINATDIVYSSRIPDQRSLPSLLLSTNRCKCSDQRDRIYGIAGFQPAFCIQPDYEKSVRQVYADAFRGLAEGGSCQLLSWCDMADSPSWAPDFTRPVPKLLSAVDQQVSGPSEAVFAFLPDLSARTVGVYCDTVASCLPPIPEAADGGVLQAVIQSWINRILFRDMHNYNTAMVDDLVSTITLGKVQEYYEDSRWTLRQVQNVFLRNVKGYNADESVSEEHVASQLDRWCELILPGSVLHETQEGFFALGNEATRPGDRIFAILGCPDLIILRPVVDQQVWRVVGSCFMHSRVRMEAVLGDLPAGWQMKYASKHWYYSFTRPDGTSTPEDPRLEPLPAGWVHYYDERVGLPVWENPEGVKTSYDFRLSPERLRARGVELEELILV</sequence>
<dbReference type="Pfam" id="PF06985">
    <property type="entry name" value="HET"/>
    <property type="match status" value="1"/>
</dbReference>
<evidence type="ECO:0000313" key="2">
    <source>
        <dbReference type="EMBL" id="KAF9871539.1"/>
    </source>
</evidence>
<gene>
    <name evidence="2" type="ORF">CkaCkLH20_10950</name>
</gene>
<evidence type="ECO:0000259" key="1">
    <source>
        <dbReference type="Pfam" id="PF06985"/>
    </source>
</evidence>
<reference evidence="2" key="2">
    <citation type="submission" date="2020-11" db="EMBL/GenBank/DDBJ databases">
        <title>Whole genome sequencing of Colletotrichum sp.</title>
        <authorList>
            <person name="Li H."/>
        </authorList>
    </citation>
    <scope>NUCLEOTIDE SEQUENCE</scope>
    <source>
        <strain evidence="2">CkLH20</strain>
    </source>
</reference>
<dbReference type="EMBL" id="JAATWM020000044">
    <property type="protein sequence ID" value="KAF9871539.1"/>
    <property type="molecule type" value="Genomic_DNA"/>
</dbReference>
<dbReference type="GeneID" id="62166738"/>
<evidence type="ECO:0000313" key="3">
    <source>
        <dbReference type="Proteomes" id="UP000781932"/>
    </source>
</evidence>
<keyword evidence="3" id="KW-1185">Reference proteome</keyword>
<dbReference type="PANTHER" id="PTHR24148">
    <property type="entry name" value="ANKYRIN REPEAT DOMAIN-CONTAINING PROTEIN 39 HOMOLOG-RELATED"/>
    <property type="match status" value="1"/>
</dbReference>
<feature type="domain" description="Heterokaryon incompatibility" evidence="1">
    <location>
        <begin position="114"/>
        <end position="294"/>
    </location>
</feature>
<dbReference type="PANTHER" id="PTHR24148:SF64">
    <property type="entry name" value="HETEROKARYON INCOMPATIBILITY DOMAIN-CONTAINING PROTEIN"/>
    <property type="match status" value="1"/>
</dbReference>
<dbReference type="Proteomes" id="UP000781932">
    <property type="component" value="Unassembled WGS sequence"/>
</dbReference>
<dbReference type="AlphaFoldDB" id="A0A9P6HWA2"/>
<comment type="caution">
    <text evidence="2">The sequence shown here is derived from an EMBL/GenBank/DDBJ whole genome shotgun (WGS) entry which is preliminary data.</text>
</comment>
<name>A0A9P6HWA2_9PEZI</name>
<organism evidence="2 3">
    <name type="scientific">Colletotrichum karsti</name>
    <dbReference type="NCBI Taxonomy" id="1095194"/>
    <lineage>
        <taxon>Eukaryota</taxon>
        <taxon>Fungi</taxon>
        <taxon>Dikarya</taxon>
        <taxon>Ascomycota</taxon>
        <taxon>Pezizomycotina</taxon>
        <taxon>Sordariomycetes</taxon>
        <taxon>Hypocreomycetidae</taxon>
        <taxon>Glomerellales</taxon>
        <taxon>Glomerellaceae</taxon>
        <taxon>Colletotrichum</taxon>
        <taxon>Colletotrichum boninense species complex</taxon>
    </lineage>
</organism>
<accession>A0A9P6HWA2</accession>